<accession>A0A1W6P075</accession>
<dbReference type="InterPro" id="IPR018356">
    <property type="entry name" value="Tscrpt_reg_HTH_DeoR_CS"/>
</dbReference>
<dbReference type="EMBL" id="CP019937">
    <property type="protein sequence ID" value="ARO14730.1"/>
    <property type="molecule type" value="Genomic_DNA"/>
</dbReference>
<dbReference type="PROSITE" id="PS51000">
    <property type="entry name" value="HTH_DEOR_2"/>
    <property type="match status" value="1"/>
</dbReference>
<evidence type="ECO:0000313" key="8">
    <source>
        <dbReference type="Proteomes" id="UP000242447"/>
    </source>
</evidence>
<evidence type="ECO:0000256" key="2">
    <source>
        <dbReference type="ARBA" id="ARBA00023015"/>
    </source>
</evidence>
<protein>
    <submittedName>
        <fullName evidence="7">Glycerol-3-phosphate transcriptional regulator protein</fullName>
    </submittedName>
</protein>
<dbReference type="InterPro" id="IPR036388">
    <property type="entry name" value="WH-like_DNA-bd_sf"/>
</dbReference>
<feature type="domain" description="HTH deoR-type" evidence="6">
    <location>
        <begin position="24"/>
        <end position="79"/>
    </location>
</feature>
<keyword evidence="1" id="KW-0678">Repressor</keyword>
<proteinExistence type="predicted"/>
<evidence type="ECO:0000313" key="7">
    <source>
        <dbReference type="EMBL" id="ARO14730.1"/>
    </source>
</evidence>
<dbReference type="InterPro" id="IPR036390">
    <property type="entry name" value="WH_DNA-bd_sf"/>
</dbReference>
<dbReference type="PANTHER" id="PTHR30363">
    <property type="entry name" value="HTH-TYPE TRANSCRIPTIONAL REGULATOR SRLR-RELATED"/>
    <property type="match status" value="1"/>
</dbReference>
<name>A0A1W6P075_9RHOB</name>
<keyword evidence="8" id="KW-1185">Reference proteome</keyword>
<organism evidence="7 8">
    <name type="scientific">Ketogulonicigenium robustum</name>
    <dbReference type="NCBI Taxonomy" id="92947"/>
    <lineage>
        <taxon>Bacteria</taxon>
        <taxon>Pseudomonadati</taxon>
        <taxon>Pseudomonadota</taxon>
        <taxon>Alphaproteobacteria</taxon>
        <taxon>Rhodobacterales</taxon>
        <taxon>Roseobacteraceae</taxon>
        <taxon>Ketogulonicigenium</taxon>
    </lineage>
</organism>
<keyword evidence="4" id="KW-0804">Transcription</keyword>
<dbReference type="RefSeq" id="WP_085786228.1">
    <property type="nucleotide sequence ID" value="NZ_CP019937.1"/>
</dbReference>
<dbReference type="Gene3D" id="1.10.10.10">
    <property type="entry name" value="Winged helix-like DNA-binding domain superfamily/Winged helix DNA-binding domain"/>
    <property type="match status" value="1"/>
</dbReference>
<dbReference type="SUPFAM" id="SSF100950">
    <property type="entry name" value="NagB/RpiA/CoA transferase-like"/>
    <property type="match status" value="1"/>
</dbReference>
<dbReference type="PANTHER" id="PTHR30363:SF4">
    <property type="entry name" value="GLYCEROL-3-PHOSPHATE REGULON REPRESSOR"/>
    <property type="match status" value="1"/>
</dbReference>
<dbReference type="InterPro" id="IPR014036">
    <property type="entry name" value="DeoR-like_C"/>
</dbReference>
<dbReference type="Pfam" id="PF08220">
    <property type="entry name" value="HTH_DeoR"/>
    <property type="match status" value="1"/>
</dbReference>
<dbReference type="GO" id="GO:0003700">
    <property type="term" value="F:DNA-binding transcription factor activity"/>
    <property type="evidence" value="ECO:0007669"/>
    <property type="project" value="InterPro"/>
</dbReference>
<dbReference type="InterPro" id="IPR037171">
    <property type="entry name" value="NagB/RpiA_transferase-like"/>
</dbReference>
<dbReference type="SMART" id="SM01134">
    <property type="entry name" value="DeoRC"/>
    <property type="match status" value="1"/>
</dbReference>
<evidence type="ECO:0000256" key="1">
    <source>
        <dbReference type="ARBA" id="ARBA00022491"/>
    </source>
</evidence>
<dbReference type="Proteomes" id="UP000242447">
    <property type="component" value="Chromosome"/>
</dbReference>
<evidence type="ECO:0000256" key="5">
    <source>
        <dbReference type="SAM" id="MobiDB-lite"/>
    </source>
</evidence>
<dbReference type="GO" id="GO:0003677">
    <property type="term" value="F:DNA binding"/>
    <property type="evidence" value="ECO:0007669"/>
    <property type="project" value="UniProtKB-KW"/>
</dbReference>
<evidence type="ECO:0000259" key="6">
    <source>
        <dbReference type="PROSITE" id="PS51000"/>
    </source>
</evidence>
<dbReference type="PROSITE" id="PS00894">
    <property type="entry name" value="HTH_DEOR_1"/>
    <property type="match status" value="1"/>
</dbReference>
<dbReference type="InterPro" id="IPR001034">
    <property type="entry name" value="DeoR_HTH"/>
</dbReference>
<dbReference type="KEGG" id="kro:BVG79_01384"/>
<dbReference type="Pfam" id="PF00455">
    <property type="entry name" value="DeoRC"/>
    <property type="match status" value="1"/>
</dbReference>
<feature type="compositionally biased region" description="Polar residues" evidence="5">
    <location>
        <begin position="1"/>
        <end position="13"/>
    </location>
</feature>
<dbReference type="OrthoDB" id="9797223at2"/>
<dbReference type="AlphaFoldDB" id="A0A1W6P075"/>
<dbReference type="STRING" id="92947.BVG79_01384"/>
<dbReference type="InterPro" id="IPR050313">
    <property type="entry name" value="Carb_Metab_HTH_regulators"/>
</dbReference>
<sequence>MNSDDWQAPTTRSPAPHERQKLPGQARLAAILERLYAGGSVSVVDLAKEFNVSDMTVRRDLAELEAEGHLARVHGGAVPTARGPHAVVDDIEPEFDARFARNRAAKETIAHEAARILSQYRTVALDVGTSVYLVAQMMEKPARKRVFTNSVRVAQLLSQSPSEVYLAGGRVRADEMSITGPIAVSQFSQLFFDVAVIGVSGLTADGLFDYSIEDSEMKRVYVNQSAVRVVLCDSSKFERMSLTRICALQDISVLITDAPPPAELDALLREAGVDVRVVGGRQDQP</sequence>
<evidence type="ECO:0000256" key="4">
    <source>
        <dbReference type="ARBA" id="ARBA00023163"/>
    </source>
</evidence>
<evidence type="ECO:0000256" key="3">
    <source>
        <dbReference type="ARBA" id="ARBA00023125"/>
    </source>
</evidence>
<feature type="region of interest" description="Disordered" evidence="5">
    <location>
        <begin position="1"/>
        <end position="21"/>
    </location>
</feature>
<dbReference type="PRINTS" id="PR00037">
    <property type="entry name" value="HTHLACR"/>
</dbReference>
<keyword evidence="2" id="KW-0805">Transcription regulation</keyword>
<dbReference type="SMART" id="SM00420">
    <property type="entry name" value="HTH_DEOR"/>
    <property type="match status" value="1"/>
</dbReference>
<dbReference type="SUPFAM" id="SSF46785">
    <property type="entry name" value="Winged helix' DNA-binding domain"/>
    <property type="match status" value="1"/>
</dbReference>
<gene>
    <name evidence="7" type="primary">glpR</name>
    <name evidence="7" type="ORF">BVG79_01384</name>
</gene>
<keyword evidence="3" id="KW-0238">DNA-binding</keyword>
<reference evidence="7 8" key="1">
    <citation type="submission" date="2017-02" db="EMBL/GenBank/DDBJ databases">
        <title>Ketogulonicigenium robustum SPU B003 Genome sequencing and assembly.</title>
        <authorList>
            <person name="Li Y."/>
            <person name="Liu L."/>
            <person name="Wang C."/>
            <person name="Zhang M."/>
            <person name="Zhang T."/>
            <person name="Zhang Y."/>
        </authorList>
    </citation>
    <scope>NUCLEOTIDE SEQUENCE [LARGE SCALE GENOMIC DNA]</scope>
    <source>
        <strain evidence="7 8">SPU_B003</strain>
    </source>
</reference>